<dbReference type="Gene3D" id="2.60.40.1180">
    <property type="entry name" value="Golgi alpha-mannosidase II"/>
    <property type="match status" value="1"/>
</dbReference>
<dbReference type="Pfam" id="PF02055">
    <property type="entry name" value="Glyco_hydro_30"/>
    <property type="match status" value="1"/>
</dbReference>
<feature type="chain" id="PRO_5016422477" evidence="5">
    <location>
        <begin position="18"/>
        <end position="477"/>
    </location>
</feature>
<dbReference type="Gene3D" id="3.20.20.80">
    <property type="entry name" value="Glycosidases"/>
    <property type="match status" value="1"/>
</dbReference>
<keyword evidence="9" id="KW-1185">Reference proteome</keyword>
<dbReference type="Proteomes" id="UP000249547">
    <property type="component" value="Unassembled WGS sequence"/>
</dbReference>
<feature type="domain" description="Glycosyl hydrolase family 30 TIM-barrel" evidence="6">
    <location>
        <begin position="77"/>
        <end position="413"/>
    </location>
</feature>
<evidence type="ECO:0000256" key="2">
    <source>
        <dbReference type="ARBA" id="ARBA00022729"/>
    </source>
</evidence>
<dbReference type="PROSITE" id="PS51257">
    <property type="entry name" value="PROKAR_LIPOPROTEIN"/>
    <property type="match status" value="1"/>
</dbReference>
<dbReference type="InterPro" id="IPR017853">
    <property type="entry name" value="GH"/>
</dbReference>
<keyword evidence="3 4" id="KW-0378">Hydrolase</keyword>
<dbReference type="RefSeq" id="WP_111595710.1">
    <property type="nucleotide sequence ID" value="NZ_QLLL01000001.1"/>
</dbReference>
<dbReference type="GO" id="GO:0016020">
    <property type="term" value="C:membrane"/>
    <property type="evidence" value="ECO:0007669"/>
    <property type="project" value="GOC"/>
</dbReference>
<keyword evidence="2 5" id="KW-0732">Signal</keyword>
<dbReference type="Pfam" id="PF17189">
    <property type="entry name" value="Glyco_hydro_30C"/>
    <property type="match status" value="1"/>
</dbReference>
<evidence type="ECO:0000313" key="9">
    <source>
        <dbReference type="Proteomes" id="UP000249547"/>
    </source>
</evidence>
<dbReference type="GO" id="GO:0004348">
    <property type="term" value="F:glucosylceramidase activity"/>
    <property type="evidence" value="ECO:0007669"/>
    <property type="project" value="InterPro"/>
</dbReference>
<dbReference type="PANTHER" id="PTHR11069">
    <property type="entry name" value="GLUCOSYLCERAMIDASE"/>
    <property type="match status" value="1"/>
</dbReference>
<evidence type="ECO:0000256" key="3">
    <source>
        <dbReference type="ARBA" id="ARBA00022801"/>
    </source>
</evidence>
<dbReference type="PANTHER" id="PTHR11069:SF23">
    <property type="entry name" value="LYSOSOMAL ACID GLUCOSYLCERAMIDASE"/>
    <property type="match status" value="1"/>
</dbReference>
<comment type="similarity">
    <text evidence="1 4">Belongs to the glycosyl hydrolase 30 family.</text>
</comment>
<gene>
    <name evidence="8" type="ORF">LX64_00170</name>
</gene>
<dbReference type="OrthoDB" id="9806701at2"/>
<organism evidence="8 9">
    <name type="scientific">Chitinophaga skermanii</name>
    <dbReference type="NCBI Taxonomy" id="331697"/>
    <lineage>
        <taxon>Bacteria</taxon>
        <taxon>Pseudomonadati</taxon>
        <taxon>Bacteroidota</taxon>
        <taxon>Chitinophagia</taxon>
        <taxon>Chitinophagales</taxon>
        <taxon>Chitinophagaceae</taxon>
        <taxon>Chitinophaga</taxon>
    </lineage>
</organism>
<reference evidence="8 9" key="1">
    <citation type="submission" date="2018-06" db="EMBL/GenBank/DDBJ databases">
        <title>Genomic Encyclopedia of Archaeal and Bacterial Type Strains, Phase II (KMG-II): from individual species to whole genera.</title>
        <authorList>
            <person name="Goeker M."/>
        </authorList>
    </citation>
    <scope>NUCLEOTIDE SEQUENCE [LARGE SCALE GENOMIC DNA]</scope>
    <source>
        <strain evidence="8 9">DSM 23857</strain>
    </source>
</reference>
<dbReference type="InterPro" id="IPR001139">
    <property type="entry name" value="Glyco_hydro_30"/>
</dbReference>
<feature type="signal peptide" evidence="5">
    <location>
        <begin position="1"/>
        <end position="17"/>
    </location>
</feature>
<dbReference type="EMBL" id="QLLL01000001">
    <property type="protein sequence ID" value="RAJ10566.1"/>
    <property type="molecule type" value="Genomic_DNA"/>
</dbReference>
<accession>A0A327R106</accession>
<dbReference type="InterPro" id="IPR033453">
    <property type="entry name" value="Glyco_hydro_30_TIM-barrel"/>
</dbReference>
<keyword evidence="4" id="KW-0326">Glycosidase</keyword>
<dbReference type="SUPFAM" id="SSF51445">
    <property type="entry name" value="(Trans)glycosidases"/>
    <property type="match status" value="1"/>
</dbReference>
<evidence type="ECO:0000313" key="8">
    <source>
        <dbReference type="EMBL" id="RAJ10566.1"/>
    </source>
</evidence>
<sequence>MKQLFLPTLLGAALLSASCGTSKKTSTSLVTKGQVNYWTTTADQNKLLAPGTPLTFGANNSALPTIAIDSMSVFQGIDGFGYTLTGGSAVMLNQMSKEARKALLQELFGNGKNDIGISYLRVSIGASDLNESAWSYDDIPAGQEDLKLEKFTLALDQAGGKGTGLIPLLKEILAINPNIPILGSPWSPPAWMKDNGATKGGKLLPKYYDVYARYFVKYIQEMKKEGITIDAITIQNEPLHPGNNPSLLMVAEDQRDFVKQALGPVFKQNNIKTKIIIYDHNLDKPEYPMTILADPEAAKYVDGSAFHLYAGKIDVMSKVHEAYPQKNLYFTEQWTGKRTSFRDDLLWHTKNVVIGAMRNWSRNSLAWNLANDTAYKPHTPGGCTECKGALTINNDVVMRNVAYYTVAHASKFIPVGSKRIASNNEGTITTAAFLTPKGDKVLIVCNDAKEAKQFNVKTNSQTFTSTIPAESVITYTW</sequence>
<protein>
    <submittedName>
        <fullName evidence="8">Glucosylceramidase</fullName>
    </submittedName>
</protein>
<evidence type="ECO:0000259" key="7">
    <source>
        <dbReference type="Pfam" id="PF17189"/>
    </source>
</evidence>
<evidence type="ECO:0000256" key="4">
    <source>
        <dbReference type="RuleBase" id="RU361188"/>
    </source>
</evidence>
<proteinExistence type="inferred from homology"/>
<dbReference type="InterPro" id="IPR033452">
    <property type="entry name" value="GH30_C"/>
</dbReference>
<dbReference type="PRINTS" id="PR00843">
    <property type="entry name" value="GLHYDRLASE30"/>
</dbReference>
<comment type="caution">
    <text evidence="8">The sequence shown here is derived from an EMBL/GenBank/DDBJ whole genome shotgun (WGS) entry which is preliminary data.</text>
</comment>
<evidence type="ECO:0000256" key="5">
    <source>
        <dbReference type="SAM" id="SignalP"/>
    </source>
</evidence>
<name>A0A327R106_9BACT</name>
<dbReference type="GO" id="GO:0006680">
    <property type="term" value="P:glucosylceramide catabolic process"/>
    <property type="evidence" value="ECO:0007669"/>
    <property type="project" value="TreeGrafter"/>
</dbReference>
<evidence type="ECO:0000256" key="1">
    <source>
        <dbReference type="ARBA" id="ARBA00005382"/>
    </source>
</evidence>
<dbReference type="AlphaFoldDB" id="A0A327R106"/>
<dbReference type="InterPro" id="IPR013780">
    <property type="entry name" value="Glyco_hydro_b"/>
</dbReference>
<feature type="domain" description="Glycosyl hydrolase family 30 beta sandwich" evidence="7">
    <location>
        <begin position="416"/>
        <end position="475"/>
    </location>
</feature>
<evidence type="ECO:0000259" key="6">
    <source>
        <dbReference type="Pfam" id="PF02055"/>
    </source>
</evidence>